<gene>
    <name evidence="2" type="ordered locus">TVNIR_2844</name>
    <name evidence="3" type="ordered locus">TVNIR_3506</name>
</gene>
<evidence type="ECO:0000313" key="2">
    <source>
        <dbReference type="EMBL" id="AGA34482.1"/>
    </source>
</evidence>
<dbReference type="KEGG" id="tni:TVNIR_2844"/>
<dbReference type="eggNOG" id="COG4634">
    <property type="taxonomic scope" value="Bacteria"/>
</dbReference>
<evidence type="ECO:0000313" key="4">
    <source>
        <dbReference type="Proteomes" id="UP000010809"/>
    </source>
</evidence>
<dbReference type="Proteomes" id="UP000010809">
    <property type="component" value="Chromosome"/>
</dbReference>
<accession>L0E1Q5</accession>
<dbReference type="KEGG" id="tni:TVNIR_3506"/>
<proteinExistence type="predicted"/>
<feature type="domain" description="DUF5615" evidence="1">
    <location>
        <begin position="1"/>
        <end position="60"/>
    </location>
</feature>
<name>L0E1Q5_THIND</name>
<protein>
    <recommendedName>
        <fullName evidence="1">DUF5615 domain-containing protein</fullName>
    </recommendedName>
</protein>
<dbReference type="InterPro" id="IPR041049">
    <property type="entry name" value="DUF5615"/>
</dbReference>
<dbReference type="HOGENOM" id="CLU_2902894_0_0_6"/>
<evidence type="ECO:0000313" key="3">
    <source>
        <dbReference type="EMBL" id="AGA35140.1"/>
    </source>
</evidence>
<evidence type="ECO:0000259" key="1">
    <source>
        <dbReference type="Pfam" id="PF18480"/>
    </source>
</evidence>
<dbReference type="EMBL" id="CP003989">
    <property type="protein sequence ID" value="AGA34482.1"/>
    <property type="molecule type" value="Genomic_DNA"/>
</dbReference>
<sequence length="62" mass="7054">MTIVTKDEDFAIWRITSSAGTPRVVWLRMGNTRRSELLARMEILLPRVLAALEGGETLIEIR</sequence>
<organism evidence="3 4">
    <name type="scientific">Thioalkalivibrio nitratireducens (strain DSM 14787 / UNIQEM 213 / ALEN2)</name>
    <dbReference type="NCBI Taxonomy" id="1255043"/>
    <lineage>
        <taxon>Bacteria</taxon>
        <taxon>Pseudomonadati</taxon>
        <taxon>Pseudomonadota</taxon>
        <taxon>Gammaproteobacteria</taxon>
        <taxon>Chromatiales</taxon>
        <taxon>Ectothiorhodospiraceae</taxon>
        <taxon>Thioalkalivibrio</taxon>
    </lineage>
</organism>
<keyword evidence="4" id="KW-1185">Reference proteome</keyword>
<dbReference type="AlphaFoldDB" id="L0E1Q5"/>
<dbReference type="PATRIC" id="fig|1255043.3.peg.2869"/>
<dbReference type="Pfam" id="PF18480">
    <property type="entry name" value="DUF5615"/>
    <property type="match status" value="1"/>
</dbReference>
<dbReference type="EMBL" id="CP003989">
    <property type="protein sequence ID" value="AGA35140.1"/>
    <property type="molecule type" value="Genomic_DNA"/>
</dbReference>
<reference evidence="3" key="2">
    <citation type="submission" date="2015-12" db="EMBL/GenBank/DDBJ databases">
        <authorList>
            <person name="Shamseldin A."/>
            <person name="Moawad H."/>
            <person name="Abd El-Rahim W.M."/>
            <person name="Sadowsky M.J."/>
        </authorList>
    </citation>
    <scope>NUCLEOTIDE SEQUENCE</scope>
    <source>
        <strain evidence="3">DSM 14787</strain>
    </source>
</reference>
<reference evidence="4" key="1">
    <citation type="submission" date="2012-12" db="EMBL/GenBank/DDBJ databases">
        <title>Complete sequence of Thioalkalivibrio nitratireducens.</title>
        <authorList>
            <person name="Tikhonova T.V."/>
            <person name="Pavlov A.R."/>
            <person name="Beletsky A.V."/>
            <person name="Mardanov A.V."/>
            <person name="Sorokin D.Y."/>
            <person name="Ravin N.V."/>
            <person name="Popov V.O."/>
        </authorList>
    </citation>
    <scope>NUCLEOTIDE SEQUENCE [LARGE SCALE GENOMIC DNA]</scope>
    <source>
        <strain evidence="4">DSM 14787 / UNIQEM 213 / ALEN2</strain>
    </source>
</reference>